<name>A0A7I7P8Q9_9MYCO</name>
<reference evidence="4" key="3">
    <citation type="submission" date="2020-02" db="EMBL/GenBank/DDBJ databases">
        <authorList>
            <person name="Matsumoto Y."/>
            <person name="Motooka D."/>
            <person name="Nakamura S."/>
        </authorList>
    </citation>
    <scope>NUCLEOTIDE SEQUENCE</scope>
    <source>
        <strain evidence="4">JCM 16367</strain>
    </source>
</reference>
<evidence type="ECO:0000259" key="3">
    <source>
        <dbReference type="Pfam" id="PF18646"/>
    </source>
</evidence>
<evidence type="ECO:0000313" key="7">
    <source>
        <dbReference type="Proteomes" id="UP000466894"/>
    </source>
</evidence>
<proteinExistence type="predicted"/>
<organism evidence="4 7">
    <name type="scientific">Mycobacterium noviomagense</name>
    <dbReference type="NCBI Taxonomy" id="459858"/>
    <lineage>
        <taxon>Bacteria</taxon>
        <taxon>Bacillati</taxon>
        <taxon>Actinomycetota</taxon>
        <taxon>Actinomycetes</taxon>
        <taxon>Mycobacteriales</taxon>
        <taxon>Mycobacteriaceae</taxon>
        <taxon>Mycobacterium</taxon>
    </lineage>
</organism>
<feature type="domain" description="DUF5632" evidence="3">
    <location>
        <begin position="17"/>
        <end position="96"/>
    </location>
</feature>
<keyword evidence="6" id="KW-1185">Reference proteome</keyword>
<sequence length="226" mass="24263">MASGGGAVAGAASAEATARARLQRLVDFVARQEPALAWAAGDRPDGTTVLVTDLACGWIPPDIDLPAAVTLLEPARRHGDLEALLGEITVAASYSPIHHVPEDDDEPVPTSPRPRRGPEIEELGWELNRATHWRDGLPQLAHTLAKAATRGTGVLEQEVDLLHEQLVNFREKVLESYPDSVDAVLLGNWQLLAAIDALVAGDKNAANYHLSWFLALSETSVARVGR</sequence>
<evidence type="ECO:0008006" key="8">
    <source>
        <dbReference type="Google" id="ProtNLM"/>
    </source>
</evidence>
<evidence type="ECO:0000313" key="4">
    <source>
        <dbReference type="EMBL" id="BBY04882.1"/>
    </source>
</evidence>
<dbReference type="EMBL" id="MVIC01000001">
    <property type="protein sequence ID" value="ORB18719.1"/>
    <property type="molecule type" value="Genomic_DNA"/>
</dbReference>
<accession>A0A7I7P8Q9</accession>
<dbReference type="InterPro" id="IPR040833">
    <property type="entry name" value="DUF5631"/>
</dbReference>
<reference evidence="5 6" key="1">
    <citation type="submission" date="2017-02" db="EMBL/GenBank/DDBJ databases">
        <title>The new phylogeny of genus Mycobacterium.</title>
        <authorList>
            <person name="Tortoli E."/>
            <person name="Trovato A."/>
            <person name="Cirillo D.M."/>
        </authorList>
    </citation>
    <scope>NUCLEOTIDE SEQUENCE [LARGE SCALE GENOMIC DNA]</scope>
    <source>
        <strain evidence="5 6">DSM 45145</strain>
    </source>
</reference>
<evidence type="ECO:0000313" key="6">
    <source>
        <dbReference type="Proteomes" id="UP000192374"/>
    </source>
</evidence>
<dbReference type="Pfam" id="PF18646">
    <property type="entry name" value="DUF5632"/>
    <property type="match status" value="1"/>
</dbReference>
<reference evidence="4 7" key="2">
    <citation type="journal article" date="2019" name="Emerg. Microbes Infect.">
        <title>Comprehensive subspecies identification of 175 nontuberculous mycobacteria species based on 7547 genomic profiles.</title>
        <authorList>
            <person name="Matsumoto Y."/>
            <person name="Kinjo T."/>
            <person name="Motooka D."/>
            <person name="Nabeya D."/>
            <person name="Jung N."/>
            <person name="Uechi K."/>
            <person name="Horii T."/>
            <person name="Iida T."/>
            <person name="Fujita J."/>
            <person name="Nakamura S."/>
        </authorList>
    </citation>
    <scope>NUCLEOTIDE SEQUENCE [LARGE SCALE GENOMIC DNA]</scope>
    <source>
        <strain evidence="4 7">JCM 16367</strain>
    </source>
</reference>
<dbReference type="KEGG" id="mnv:MNVI_02000"/>
<dbReference type="Pfam" id="PF18645">
    <property type="entry name" value="DUF5631"/>
    <property type="match status" value="1"/>
</dbReference>
<dbReference type="InterPro" id="IPR040604">
    <property type="entry name" value="DUF5632"/>
</dbReference>
<evidence type="ECO:0000313" key="5">
    <source>
        <dbReference type="EMBL" id="ORB18719.1"/>
    </source>
</evidence>
<feature type="domain" description="DUF5631" evidence="2">
    <location>
        <begin position="120"/>
        <end position="215"/>
    </location>
</feature>
<evidence type="ECO:0000259" key="2">
    <source>
        <dbReference type="Pfam" id="PF18645"/>
    </source>
</evidence>
<dbReference type="Proteomes" id="UP000192374">
    <property type="component" value="Unassembled WGS sequence"/>
</dbReference>
<dbReference type="EMBL" id="AP022583">
    <property type="protein sequence ID" value="BBY04882.1"/>
    <property type="molecule type" value="Genomic_DNA"/>
</dbReference>
<evidence type="ECO:0000256" key="1">
    <source>
        <dbReference type="SAM" id="MobiDB-lite"/>
    </source>
</evidence>
<gene>
    <name evidence="5" type="ORF">BST37_00705</name>
    <name evidence="4" type="ORF">MNVI_02000</name>
</gene>
<feature type="region of interest" description="Disordered" evidence="1">
    <location>
        <begin position="98"/>
        <end position="118"/>
    </location>
</feature>
<dbReference type="Proteomes" id="UP000466894">
    <property type="component" value="Chromosome"/>
</dbReference>
<dbReference type="AlphaFoldDB" id="A0A7I7P8Q9"/>
<protein>
    <recommendedName>
        <fullName evidence="8">Tat (Twin-arginine translocation) pathway signal sequence</fullName>
    </recommendedName>
</protein>